<dbReference type="InterPro" id="IPR004839">
    <property type="entry name" value="Aminotransferase_I/II_large"/>
</dbReference>
<accession>A0A7R7XMN2</accession>
<dbReference type="CDD" id="cd00609">
    <property type="entry name" value="AAT_like"/>
    <property type="match status" value="1"/>
</dbReference>
<dbReference type="RefSeq" id="XP_041556514.1">
    <property type="nucleotide sequence ID" value="XM_041703872.1"/>
</dbReference>
<dbReference type="AlphaFoldDB" id="A0A7R7XMN2"/>
<dbReference type="InterPro" id="IPR015422">
    <property type="entry name" value="PyrdxlP-dep_Trfase_small"/>
</dbReference>
<dbReference type="Gene3D" id="3.40.640.10">
    <property type="entry name" value="Type I PLP-dependent aspartate aminotransferase-like (Major domain)"/>
    <property type="match status" value="1"/>
</dbReference>
<evidence type="ECO:0000256" key="1">
    <source>
        <dbReference type="ARBA" id="ARBA00022898"/>
    </source>
</evidence>
<dbReference type="GO" id="GO:0030170">
    <property type="term" value="F:pyridoxal phosphate binding"/>
    <property type="evidence" value="ECO:0007669"/>
    <property type="project" value="InterPro"/>
</dbReference>
<dbReference type="GO" id="GO:0008483">
    <property type="term" value="F:transaminase activity"/>
    <property type="evidence" value="ECO:0007669"/>
    <property type="project" value="TreeGrafter"/>
</dbReference>
<evidence type="ECO:0000313" key="4">
    <source>
        <dbReference type="Proteomes" id="UP000654913"/>
    </source>
</evidence>
<dbReference type="PANTHER" id="PTHR43795">
    <property type="entry name" value="BIFUNCTIONAL ASPARTATE AMINOTRANSFERASE AND GLUTAMATE/ASPARTATE-PREPHENATE AMINOTRANSFERASE-RELATED"/>
    <property type="match status" value="1"/>
</dbReference>
<proteinExistence type="predicted"/>
<reference evidence="3" key="2">
    <citation type="submission" date="2021-02" db="EMBL/GenBank/DDBJ databases">
        <title>Aspergillus puulaauensis MK2 genome sequence.</title>
        <authorList>
            <person name="Futagami T."/>
            <person name="Mori K."/>
            <person name="Kadooka C."/>
            <person name="Tanaka T."/>
        </authorList>
    </citation>
    <scope>NUCLEOTIDE SEQUENCE</scope>
    <source>
        <strain evidence="3">MK2</strain>
    </source>
</reference>
<name>A0A7R7XMN2_9EURO</name>
<gene>
    <name evidence="3" type="ORF">APUU_40763A</name>
</gene>
<dbReference type="Proteomes" id="UP000654913">
    <property type="component" value="Chromosome 4"/>
</dbReference>
<dbReference type="PANTHER" id="PTHR43795:SF39">
    <property type="entry name" value="AMINOTRANSFERASE CLASS I_CLASSII DOMAIN-CONTAINING PROTEIN"/>
    <property type="match status" value="1"/>
</dbReference>
<dbReference type="InterPro" id="IPR050478">
    <property type="entry name" value="Ethylene_sulfur-biosynth"/>
</dbReference>
<keyword evidence="1" id="KW-0663">Pyridoxal phosphate</keyword>
<dbReference type="Pfam" id="PF00155">
    <property type="entry name" value="Aminotran_1_2"/>
    <property type="match status" value="1"/>
</dbReference>
<dbReference type="GO" id="GO:0006520">
    <property type="term" value="P:amino acid metabolic process"/>
    <property type="evidence" value="ECO:0007669"/>
    <property type="project" value="TreeGrafter"/>
</dbReference>
<dbReference type="InterPro" id="IPR015421">
    <property type="entry name" value="PyrdxlP-dep_Trfase_major"/>
</dbReference>
<dbReference type="EMBL" id="AP024446">
    <property type="protein sequence ID" value="BCS24320.1"/>
    <property type="molecule type" value="Genomic_DNA"/>
</dbReference>
<dbReference type="InterPro" id="IPR015424">
    <property type="entry name" value="PyrdxlP-dep_Trfase"/>
</dbReference>
<reference evidence="3" key="1">
    <citation type="submission" date="2021-01" db="EMBL/GenBank/DDBJ databases">
        <authorList>
            <consortium name="Aspergillus puulaauensis MK2 genome sequencing consortium"/>
            <person name="Kazuki M."/>
            <person name="Futagami T."/>
        </authorList>
    </citation>
    <scope>NUCLEOTIDE SEQUENCE</scope>
    <source>
        <strain evidence="3">MK2</strain>
    </source>
</reference>
<feature type="domain" description="Aminotransferase class I/classII large" evidence="2">
    <location>
        <begin position="82"/>
        <end position="412"/>
    </location>
</feature>
<sequence length="419" mass="46532">MLSSRGKKNADSFKIPWRFAVSPTYNKQTNPDGLICFGMAEHGPVRTDIAEYINNKVKFTTNSVCYGSWATEHPLPAAAAAHLNRYFNPLTPVEPEMVVKVNGCSAAGNMLAYALAEPGDGVLVGRPVYGRFELDYGVQGGVEIVYADTDPYEAFSLACIEKYEKALQDAQARDVKIRALVLVNPHNPVGRCYPTETLIEILKFCNKHQIHLISDEIYALCVFDSGNPYAPLFTSVLSLATPDLIDLNLVHVLYGFSKDFASGGLHIGFIVSRNVELRRSCSAMLRFHSISSAAETIGAAILQDEEFVSKYTEKSRQDLAFSYGITTSILNEEGINYVKGGNAGFFVYIDLSPYLPKDDSLSGQEREFALAQKLLDNGLFLHPGEEHCKDLGWFRLVYSHDEDFLREGLRRLIKTVKSL</sequence>
<dbReference type="Gene3D" id="3.90.1150.10">
    <property type="entry name" value="Aspartate Aminotransferase, domain 1"/>
    <property type="match status" value="1"/>
</dbReference>
<dbReference type="KEGG" id="apuu:APUU_40763A"/>
<keyword evidence="4" id="KW-1185">Reference proteome</keyword>
<protein>
    <recommendedName>
        <fullName evidence="2">Aminotransferase class I/classII large domain-containing protein</fullName>
    </recommendedName>
</protein>
<dbReference type="GeneID" id="64974324"/>
<dbReference type="SUPFAM" id="SSF53383">
    <property type="entry name" value="PLP-dependent transferases"/>
    <property type="match status" value="1"/>
</dbReference>
<organism evidence="3 4">
    <name type="scientific">Aspergillus puulaauensis</name>
    <dbReference type="NCBI Taxonomy" id="1220207"/>
    <lineage>
        <taxon>Eukaryota</taxon>
        <taxon>Fungi</taxon>
        <taxon>Dikarya</taxon>
        <taxon>Ascomycota</taxon>
        <taxon>Pezizomycotina</taxon>
        <taxon>Eurotiomycetes</taxon>
        <taxon>Eurotiomycetidae</taxon>
        <taxon>Eurotiales</taxon>
        <taxon>Aspergillaceae</taxon>
        <taxon>Aspergillus</taxon>
    </lineage>
</organism>
<evidence type="ECO:0000313" key="3">
    <source>
        <dbReference type="EMBL" id="BCS24320.1"/>
    </source>
</evidence>
<dbReference type="PRINTS" id="PR00753">
    <property type="entry name" value="ACCSYNTHASE"/>
</dbReference>
<dbReference type="OrthoDB" id="7042322at2759"/>
<evidence type="ECO:0000259" key="2">
    <source>
        <dbReference type="Pfam" id="PF00155"/>
    </source>
</evidence>